<proteinExistence type="predicted"/>
<organism evidence="2 3">
    <name type="scientific">Chaetomium strumarium</name>
    <dbReference type="NCBI Taxonomy" id="1170767"/>
    <lineage>
        <taxon>Eukaryota</taxon>
        <taxon>Fungi</taxon>
        <taxon>Dikarya</taxon>
        <taxon>Ascomycota</taxon>
        <taxon>Pezizomycotina</taxon>
        <taxon>Sordariomycetes</taxon>
        <taxon>Sordariomycetidae</taxon>
        <taxon>Sordariales</taxon>
        <taxon>Chaetomiaceae</taxon>
        <taxon>Chaetomium</taxon>
    </lineage>
</organism>
<protein>
    <submittedName>
        <fullName evidence="2">Uncharacterized protein</fullName>
    </submittedName>
</protein>
<dbReference type="GeneID" id="87887936"/>
<gene>
    <name evidence="2" type="ORF">B0T15DRAFT_529487</name>
</gene>
<comment type="caution">
    <text evidence="2">The sequence shown here is derived from an EMBL/GenBank/DDBJ whole genome shotgun (WGS) entry which is preliminary data.</text>
</comment>
<name>A0AAJ0GVZ3_9PEZI</name>
<reference evidence="2" key="2">
    <citation type="submission" date="2023-06" db="EMBL/GenBank/DDBJ databases">
        <authorList>
            <consortium name="Lawrence Berkeley National Laboratory"/>
            <person name="Mondo S.J."/>
            <person name="Hensen N."/>
            <person name="Bonometti L."/>
            <person name="Westerberg I."/>
            <person name="Brannstrom I.O."/>
            <person name="Guillou S."/>
            <person name="Cros-Aarteil S."/>
            <person name="Calhoun S."/>
            <person name="Haridas S."/>
            <person name="Kuo A."/>
            <person name="Pangilinan J."/>
            <person name="Riley R."/>
            <person name="Labutti K."/>
            <person name="Andreopoulos B."/>
            <person name="Lipzen A."/>
            <person name="Chen C."/>
            <person name="Yanf M."/>
            <person name="Daum C."/>
            <person name="Ng V."/>
            <person name="Clum A."/>
            <person name="Steindorff A."/>
            <person name="Ohm R."/>
            <person name="Martin F."/>
            <person name="Silar P."/>
            <person name="Natvig D."/>
            <person name="Lalanne C."/>
            <person name="Gautier V."/>
            <person name="Ament-Velasquez S.L."/>
            <person name="Kruys A."/>
            <person name="Hutchinson M.I."/>
            <person name="Powell A.J."/>
            <person name="Barry K."/>
            <person name="Miller A.N."/>
            <person name="Grigoriev I.V."/>
            <person name="Debuchy R."/>
            <person name="Gladieux P."/>
            <person name="Thoren M.H."/>
            <person name="Johannesson H."/>
        </authorList>
    </citation>
    <scope>NUCLEOTIDE SEQUENCE</scope>
    <source>
        <strain evidence="2">CBS 333.67</strain>
    </source>
</reference>
<accession>A0AAJ0GVZ3</accession>
<evidence type="ECO:0000313" key="2">
    <source>
        <dbReference type="EMBL" id="KAK3307168.1"/>
    </source>
</evidence>
<evidence type="ECO:0000313" key="3">
    <source>
        <dbReference type="Proteomes" id="UP001273166"/>
    </source>
</evidence>
<dbReference type="RefSeq" id="XP_062722948.1">
    <property type="nucleotide sequence ID" value="XM_062869107.1"/>
</dbReference>
<evidence type="ECO:0000256" key="1">
    <source>
        <dbReference type="SAM" id="MobiDB-lite"/>
    </source>
</evidence>
<feature type="region of interest" description="Disordered" evidence="1">
    <location>
        <begin position="191"/>
        <end position="220"/>
    </location>
</feature>
<dbReference type="AlphaFoldDB" id="A0AAJ0GVZ3"/>
<reference evidence="2" key="1">
    <citation type="journal article" date="2023" name="Mol. Phylogenet. Evol.">
        <title>Genome-scale phylogeny and comparative genomics of the fungal order Sordariales.</title>
        <authorList>
            <person name="Hensen N."/>
            <person name="Bonometti L."/>
            <person name="Westerberg I."/>
            <person name="Brannstrom I.O."/>
            <person name="Guillou S."/>
            <person name="Cros-Aarteil S."/>
            <person name="Calhoun S."/>
            <person name="Haridas S."/>
            <person name="Kuo A."/>
            <person name="Mondo S."/>
            <person name="Pangilinan J."/>
            <person name="Riley R."/>
            <person name="LaButti K."/>
            <person name="Andreopoulos B."/>
            <person name="Lipzen A."/>
            <person name="Chen C."/>
            <person name="Yan M."/>
            <person name="Daum C."/>
            <person name="Ng V."/>
            <person name="Clum A."/>
            <person name="Steindorff A."/>
            <person name="Ohm R.A."/>
            <person name="Martin F."/>
            <person name="Silar P."/>
            <person name="Natvig D.O."/>
            <person name="Lalanne C."/>
            <person name="Gautier V."/>
            <person name="Ament-Velasquez S.L."/>
            <person name="Kruys A."/>
            <person name="Hutchinson M.I."/>
            <person name="Powell A.J."/>
            <person name="Barry K."/>
            <person name="Miller A.N."/>
            <person name="Grigoriev I.V."/>
            <person name="Debuchy R."/>
            <person name="Gladieux P."/>
            <person name="Hiltunen Thoren M."/>
            <person name="Johannesson H."/>
        </authorList>
    </citation>
    <scope>NUCLEOTIDE SEQUENCE</scope>
    <source>
        <strain evidence="2">CBS 333.67</strain>
    </source>
</reference>
<dbReference type="EMBL" id="JAUDZG010000003">
    <property type="protein sequence ID" value="KAK3307168.1"/>
    <property type="molecule type" value="Genomic_DNA"/>
</dbReference>
<dbReference type="Proteomes" id="UP001273166">
    <property type="component" value="Unassembled WGS sequence"/>
</dbReference>
<keyword evidence="3" id="KW-1185">Reference proteome</keyword>
<sequence>MELTPPPQHPQTWPQTSVSQVEHIINLLRRRRLGDAFEALLDLGDEMHDMDDQGYVIGDLHNVDRLMSAIVQRSAYGVYAAVDRAIHTLLLTAIRSCEAQRASLTIQPLAHERLGWLSPAQSENNAHLECYRNFAGYISSHPASSCQAPAAPSGDRSLEAATELLQRLCPRVNGLCRWTYTAMTRTDVMVPSGTRDRRRRSSGCKSDGAPGIATARRSSPRFRKATTGVMMATPPTQSGDVCLADALTVPTIPLRRPSTPRVGVAPLTPLSGSPSNMIVKQEEDVWLL</sequence>